<feature type="region of interest" description="Disordered" evidence="1">
    <location>
        <begin position="178"/>
        <end position="212"/>
    </location>
</feature>
<protein>
    <submittedName>
        <fullName evidence="2">Uncharacterized protein</fullName>
    </submittedName>
</protein>
<proteinExistence type="predicted"/>
<sequence>MSSEASSASVEAMIKSMYVSDKTEVFEVCTFGECVATFDLAERFGLSDLKEAARRASGPAGERPRLGADVGESMKLVPNVRSAGVSALVDNSLLKRMPEFVAEEDNDTLQRLEGRDKIRWLDMLERRSTVDSTAISPGEDSVFKDSPNHSCVTKAARAMVDLESNLKKVFVIVRPTTKKKKRKRTAQNGIIGIPSTSSPADGSPFLDASASV</sequence>
<evidence type="ECO:0000313" key="2">
    <source>
        <dbReference type="EMBL" id="KJX97989.1"/>
    </source>
</evidence>
<name>A0A0F4GKQ4_9PEZI</name>
<dbReference type="AlphaFoldDB" id="A0A0F4GKQ4"/>
<dbReference type="EMBL" id="LAFY01000439">
    <property type="protein sequence ID" value="KJX97989.1"/>
    <property type="molecule type" value="Genomic_DNA"/>
</dbReference>
<gene>
    <name evidence="2" type="ORF">TI39_contig447g00012</name>
</gene>
<comment type="caution">
    <text evidence="2">The sequence shown here is derived from an EMBL/GenBank/DDBJ whole genome shotgun (WGS) entry which is preliminary data.</text>
</comment>
<organism evidence="2 3">
    <name type="scientific">Zymoseptoria brevis</name>
    <dbReference type="NCBI Taxonomy" id="1047168"/>
    <lineage>
        <taxon>Eukaryota</taxon>
        <taxon>Fungi</taxon>
        <taxon>Dikarya</taxon>
        <taxon>Ascomycota</taxon>
        <taxon>Pezizomycotina</taxon>
        <taxon>Dothideomycetes</taxon>
        <taxon>Dothideomycetidae</taxon>
        <taxon>Mycosphaerellales</taxon>
        <taxon>Mycosphaerellaceae</taxon>
        <taxon>Zymoseptoria</taxon>
    </lineage>
</organism>
<evidence type="ECO:0000256" key="1">
    <source>
        <dbReference type="SAM" id="MobiDB-lite"/>
    </source>
</evidence>
<dbReference type="Proteomes" id="UP000033647">
    <property type="component" value="Unassembled WGS sequence"/>
</dbReference>
<keyword evidence="3" id="KW-1185">Reference proteome</keyword>
<evidence type="ECO:0000313" key="3">
    <source>
        <dbReference type="Proteomes" id="UP000033647"/>
    </source>
</evidence>
<reference evidence="2 3" key="1">
    <citation type="submission" date="2015-03" db="EMBL/GenBank/DDBJ databases">
        <title>RNA-seq based gene annotation and comparative genomics of four Zymoseptoria species reveal species-specific pathogenicity related genes and transposable element activity.</title>
        <authorList>
            <person name="Grandaubert J."/>
            <person name="Bhattacharyya A."/>
            <person name="Stukenbrock E.H."/>
        </authorList>
    </citation>
    <scope>NUCLEOTIDE SEQUENCE [LARGE SCALE GENOMIC DNA]</scope>
    <source>
        <strain evidence="2 3">Zb18110</strain>
    </source>
</reference>
<accession>A0A0F4GKQ4</accession>